<accession>A0AAN3ACD9</accession>
<dbReference type="PANTHER" id="PTHR30273">
    <property type="entry name" value="PERIPLASMIC SIGNAL SENSOR AND SIGMA FACTOR ACTIVATOR FECR-RELATED"/>
    <property type="match status" value="1"/>
</dbReference>
<dbReference type="InterPro" id="IPR032508">
    <property type="entry name" value="FecR_C"/>
</dbReference>
<feature type="transmembrane region" description="Helical" evidence="1">
    <location>
        <begin position="86"/>
        <end position="107"/>
    </location>
</feature>
<dbReference type="InterPro" id="IPR012373">
    <property type="entry name" value="Ferrdict_sens_TM"/>
</dbReference>
<evidence type="ECO:0000259" key="2">
    <source>
        <dbReference type="Pfam" id="PF04773"/>
    </source>
</evidence>
<reference evidence="5" key="2">
    <citation type="submission" date="2007-04" db="EMBL/GenBank/DDBJ databases">
        <title>Draft genome sequence of Bacteroides ovatus (ATCC 8483).</title>
        <authorList>
            <person name="Sudarsanam P."/>
            <person name="Ley R."/>
            <person name="Guruge J."/>
            <person name="Turnbaugh P.J."/>
            <person name="Mahowald M."/>
            <person name="Liep D."/>
            <person name="Gordon J."/>
        </authorList>
    </citation>
    <scope>NUCLEOTIDE SEQUENCE [LARGE SCALE GENOMIC DNA]</scope>
    <source>
        <strain evidence="5">ATCC 8483 / DSM 1896 / JCM 5824 / BCRC 10623 / CCUG 4943 / NCTC 11153</strain>
    </source>
</reference>
<gene>
    <name evidence="4" type="ORF">BACOVA_00283</name>
</gene>
<organism evidence="4 5">
    <name type="scientific">Bacteroides ovatus (strain ATCC 8483 / DSM 1896 / JCM 5824 / BCRC 10623 / CCUG 4943 / NCTC 11153)</name>
    <dbReference type="NCBI Taxonomy" id="411476"/>
    <lineage>
        <taxon>Bacteria</taxon>
        <taxon>Pseudomonadati</taxon>
        <taxon>Bacteroidota</taxon>
        <taxon>Bacteroidia</taxon>
        <taxon>Bacteroidales</taxon>
        <taxon>Bacteroidaceae</taxon>
        <taxon>Bacteroides</taxon>
    </lineage>
</organism>
<dbReference type="GO" id="GO:0016989">
    <property type="term" value="F:sigma factor antagonist activity"/>
    <property type="evidence" value="ECO:0007669"/>
    <property type="project" value="TreeGrafter"/>
</dbReference>
<dbReference type="PIRSF" id="PIRSF018266">
    <property type="entry name" value="FecR"/>
    <property type="match status" value="1"/>
</dbReference>
<feature type="domain" description="Protein FecR C-terminal" evidence="3">
    <location>
        <begin position="261"/>
        <end position="325"/>
    </location>
</feature>
<dbReference type="Pfam" id="PF16344">
    <property type="entry name" value="FecR_C"/>
    <property type="match status" value="1"/>
</dbReference>
<reference evidence="4 5" key="1">
    <citation type="submission" date="2007-03" db="EMBL/GenBank/DDBJ databases">
        <authorList>
            <person name="Fulton L."/>
            <person name="Clifton S."/>
            <person name="Fulton B."/>
            <person name="Xu J."/>
            <person name="Minx P."/>
            <person name="Pepin K.H."/>
            <person name="Johnson M."/>
            <person name="Thiruvilangam P."/>
            <person name="Bhonagiri V."/>
            <person name="Nash W.E."/>
            <person name="Mardis E.R."/>
            <person name="Wilson R.K."/>
        </authorList>
    </citation>
    <scope>NUCLEOTIDE SEQUENCE [LARGE SCALE GENOMIC DNA]</scope>
    <source>
        <strain evidence="5">ATCC 8483 / DSM 1896 / JCM 5824 / BCRC 10623 / CCUG 4943 / NCTC 11153</strain>
    </source>
</reference>
<dbReference type="PANTHER" id="PTHR30273:SF2">
    <property type="entry name" value="PROTEIN FECR"/>
    <property type="match status" value="1"/>
</dbReference>
<keyword evidence="1" id="KW-1133">Transmembrane helix</keyword>
<dbReference type="Proteomes" id="UP000005475">
    <property type="component" value="Unassembled WGS sequence"/>
</dbReference>
<feature type="domain" description="FecR protein" evidence="2">
    <location>
        <begin position="122"/>
        <end position="214"/>
    </location>
</feature>
<name>A0AAN3ACD9_BACO1</name>
<dbReference type="Gene3D" id="2.60.120.1440">
    <property type="match status" value="1"/>
</dbReference>
<dbReference type="Pfam" id="PF04773">
    <property type="entry name" value="FecR"/>
    <property type="match status" value="1"/>
</dbReference>
<dbReference type="EMBL" id="AAXF02000030">
    <property type="protein sequence ID" value="EDO13994.1"/>
    <property type="molecule type" value="Genomic_DNA"/>
</dbReference>
<dbReference type="InterPro" id="IPR006860">
    <property type="entry name" value="FecR"/>
</dbReference>
<dbReference type="AlphaFoldDB" id="A0AAN3ACD9"/>
<evidence type="ECO:0000313" key="5">
    <source>
        <dbReference type="Proteomes" id="UP000005475"/>
    </source>
</evidence>
<keyword evidence="1" id="KW-0812">Transmembrane</keyword>
<evidence type="ECO:0000256" key="1">
    <source>
        <dbReference type="SAM" id="Phobius"/>
    </source>
</evidence>
<keyword evidence="1" id="KW-0472">Membrane</keyword>
<comment type="caution">
    <text evidence="4">The sequence shown here is derived from an EMBL/GenBank/DDBJ whole genome shotgun (WGS) entry which is preliminary data.</text>
</comment>
<dbReference type="Gene3D" id="3.55.50.30">
    <property type="match status" value="1"/>
</dbReference>
<evidence type="ECO:0000259" key="3">
    <source>
        <dbReference type="Pfam" id="PF16344"/>
    </source>
</evidence>
<sequence>MIKMNRPTDKQIEEVLAGIASPEDAKYVAEWFATEEGSDYLEAAMTQDSELIKNEFADLYVDHDIPSKKILEQIRKNIRIKKLKRICFRVAAVLIPVVLIVGLYMQLNSKVDLFGTSEYEEVVVDKGERIQIMFQDGTKVYINSDSKLRYPKKFALNTREVYLEGEAYFVVAKNKNRPFIVNLSGPAIHVLGTSFNVQDYPENKDIVVCLDEGNINLTLPTEKKYPVQPGERLVYNKDNQQCTISKMNDMQRLSMWKQNVIVFKDTPLPEVIKILNRWYNVEFKVEDENVLKYVYTLTSDNTLLEKVLMDLEKIAPVKFEYNEDKKEVIVKMK</sequence>
<protein>
    <submittedName>
        <fullName evidence="4">Sigma factor regulatory protein, FecR/PupR family</fullName>
    </submittedName>
</protein>
<evidence type="ECO:0000313" key="4">
    <source>
        <dbReference type="EMBL" id="EDO13994.1"/>
    </source>
</evidence>
<dbReference type="FunFam" id="2.60.120.1440:FF:000001">
    <property type="entry name" value="Putative anti-sigma factor"/>
    <property type="match status" value="1"/>
</dbReference>
<proteinExistence type="predicted"/>